<feature type="domain" description="Alpha-2-macroglobulin" evidence="3">
    <location>
        <begin position="1383"/>
        <end position="1473"/>
    </location>
</feature>
<dbReference type="Pfam" id="PF17973">
    <property type="entry name" value="bMG10"/>
    <property type="match status" value="1"/>
</dbReference>
<feature type="chain" id="PRO_5010207999" description="Alpha-2-macroglobulin domain-containing protein" evidence="2">
    <location>
        <begin position="20"/>
        <end position="2140"/>
    </location>
</feature>
<dbReference type="InterPro" id="IPR008969">
    <property type="entry name" value="CarboxyPept-like_regulatory"/>
</dbReference>
<dbReference type="InterPro" id="IPR008930">
    <property type="entry name" value="Terpenoid_cyclase/PrenylTrfase"/>
</dbReference>
<feature type="signal peptide" evidence="2">
    <location>
        <begin position="1"/>
        <end position="19"/>
    </location>
</feature>
<dbReference type="Pfam" id="PF00207">
    <property type="entry name" value="A2M"/>
    <property type="match status" value="1"/>
</dbReference>
<dbReference type="InterPro" id="IPR001599">
    <property type="entry name" value="Macroglobln_a2"/>
</dbReference>
<dbReference type="Proteomes" id="UP000181790">
    <property type="component" value="Unassembled WGS sequence"/>
</dbReference>
<keyword evidence="2" id="KW-0732">Signal</keyword>
<dbReference type="OrthoDB" id="9767116at2"/>
<name>A0A1S2VEQ2_9BACT</name>
<dbReference type="InterPro" id="IPR002890">
    <property type="entry name" value="MG2"/>
</dbReference>
<dbReference type="SMART" id="SM01360">
    <property type="entry name" value="A2M"/>
    <property type="match status" value="1"/>
</dbReference>
<dbReference type="SUPFAM" id="SSF48239">
    <property type="entry name" value="Terpenoid cyclases/Protein prenyltransferases"/>
    <property type="match status" value="1"/>
</dbReference>
<accession>A0A1S2VEQ2</accession>
<comment type="similarity">
    <text evidence="1">Belongs to the protease inhibitor I39 (alpha-2-macroglobulin) family. Bacterial alpha-2-macroglobulin subfamily.</text>
</comment>
<protein>
    <recommendedName>
        <fullName evidence="3">Alpha-2-macroglobulin domain-containing protein</fullName>
    </recommendedName>
</protein>
<keyword evidence="5" id="KW-1185">Reference proteome</keyword>
<dbReference type="PANTHER" id="PTHR40094">
    <property type="entry name" value="ALPHA-2-MACROGLOBULIN HOMOLOG"/>
    <property type="match status" value="1"/>
</dbReference>
<dbReference type="InterPro" id="IPR051802">
    <property type="entry name" value="YfhM-like"/>
</dbReference>
<evidence type="ECO:0000259" key="3">
    <source>
        <dbReference type="SMART" id="SM01360"/>
    </source>
</evidence>
<sequence length="2140" mass="239687">MHKLLTICWLLLIGISAQAQKKKMTTPYQTDWKQADSLAAKGLYRSAFDIANRIYAQAKADANYPELIKAAMQRGIYNSFLDSNKAYLSLISSLQADVKEVPEPARSVLSSVLGEVYWQYYQQNRWKLMNRTAVAPGKSAELAVDTWDARQLVAATTQAYLASIRNASLLQQTPVTSYSAVILSYEKAEPYKASTPLRPTLFDVMAHRAISFFQNTEADIQRPVFRFDLDQANYLSDPQTFARLNLQSQDSLSGRFLALETYQQLIRFHLNDADPSALADVDVLRLKFVHQYSVLPDKEERYKQVLQAEGKRYAGKPAEGDYLFALAELLADANPPVRPLRRGVENSNAPADKSGKWDKKRAAEICRELIRQYPETVPGQNARNLLARLSSKQLDITVEGVLEPLKPFRALVGYQNVNTLYYRIYRVPVLSPTYNQQSSTETELAKRIATLAKTKAVAEGQASLTDDGDLQRHTIEIPLGALPVGHYRMVASSSDKFSAQTDEIRFADLVVSNLSYLTDNEYDRQDYQLYVVHRQTGEPQKDVTAVLYHQLQQGAWVIDKVNTASLNQAGGRIAIRKTLPVGQYYFRLIQGNDTLNTEQFYSNNYRPAENQEDRNVKEIRLFTDRAIYRPGQPIYFKGLYFEGGNNAYKVVPNESVEVVLLDANSEQVSKMTLKTNEFGTFQGSFIAKAGKLTGIMTIGTDIGSTRVRVEEYKRPTFEVTSPPVEGTFRLGQPVSVSANAKTFAGAVLDGASVRYRVTRKLYQPWWEWGWWRPRPVVANAAEIASGVATTNTKGETSITFTAAPDLSVDEKSNPVFEFDVTFDVTDRNGETRSTSQMVRVSYSGLELTLPIPAQIDNRSGQPVEVKITNTANKPVQVQSELVIYRLTPPARSLRKRLWEKPDYQLLSRAEYERQFPHDIYDEEDDIVNWPKQEVAHISNPGSVTLAKGYAPGEYRAELLATDAKTGAKATKTAYFSVLNPEKPDLSVRTENFVQVEKAEVPVGQNAVFWIGSQPANGWVLMTVEEQGKTVREEWLQIGDSPKRIELPVLPRHQTAKYRRGFVVHFATIRFGRLYTRTQNIRIPADNKELKIETLTFRDKLKPGQPEEWTLRVSGTQKDRIAAEMVATLYDASLDAFAPLNWPASFYASTDDFSQGWHSQSFDTHMAWVPFWKNQSWPPTARHYYPFLTWGNFVFTGGFSRPFQYQPFTKAGTIANGSVQVAIDRKKNTITGRALDSEGQPVPGINIVLKGTQKGTVTDQDGEFSLETAVKKPELSISMVGFVPVTVTITKAHQKVTMRPDAQSLNEVVVLGYGVKQKRDITGSVQTVNARMAAAPAAEAAMSADVNDGGPIRIRGKSSLEETGEGTGAAKPVTPSIRRNFSETAFFFPQLQTDKEGRILLKFTMPEALTRWRLLAFAHTKDMLVGTLEKEVVTQKELMITANSPRFLREGDTLRLAARINNLTEKSLSGTARLDLINALTGDIITDKLLKQTTQTFTTAPQQSTALGWVLVVPSGIEAVTYRLTAQSGSFSDGEEQTIPVLPNRMLVTDALPFWVDGNEKRTFTLDALAKLNPEMPVRHERLTVEVSANPVWSALQSIPYLMEYPYECSEQLFSRLYANSLAAYILDQKPVFRQAIERWKTDPVNNPLEANAELKALLLENTPWLRDAKSQKDRQARLAEFFDVNRLANEQQQAIDKLNALQTAEGGFRWFGGMEANPTITMHIVAGFGHLAKLGVRFPGDLQPKVDNMMDNAIKYVDTQMKDWVSREKAKNAWIGYSALQYLYARSFYLQHPVPADLLTYFKPKVVEKWLNESLQGQAMSMITLNRLGDKKTSAAIMASLRERATNDPEMGMYWAENKAGLRWYQAPVETQALLIEAFDDMGADKKQLDNLCKWLLRQKQTQAWPSTKATTEAVYALLLRTDDWTNPSNTVAVNVGSIALASRADKTEALTGYQKATFGPGEIQPAMGRIEVQKKGNGPAFGAMYWQHFEPLDKVVAGSTGLSVQKTLYIQRDSPAGPVITPVDPNTSLKPGDLIKVRVVLATDRDLEYVHLKDSRAAGFEPVSALSGYNFQNGLGYYEAPRDASTDFFISYLNKGTHVFEYELRVSITGDFSAGVATVQCFYAPEFTAHSTGSRVKVR</sequence>
<dbReference type="EMBL" id="MORL01000014">
    <property type="protein sequence ID" value="OIN57204.1"/>
    <property type="molecule type" value="Genomic_DNA"/>
</dbReference>
<comment type="caution">
    <text evidence="4">The sequence shown here is derived from an EMBL/GenBank/DDBJ whole genome shotgun (WGS) entry which is preliminary data.</text>
</comment>
<evidence type="ECO:0000256" key="2">
    <source>
        <dbReference type="SAM" id="SignalP"/>
    </source>
</evidence>
<dbReference type="Gene3D" id="1.50.10.20">
    <property type="match status" value="1"/>
</dbReference>
<evidence type="ECO:0000313" key="4">
    <source>
        <dbReference type="EMBL" id="OIN57204.1"/>
    </source>
</evidence>
<dbReference type="Gene3D" id="2.60.40.1120">
    <property type="entry name" value="Carboxypeptidase-like, regulatory domain"/>
    <property type="match status" value="1"/>
</dbReference>
<organism evidence="4 5">
    <name type="scientific">Arsenicibacter rosenii</name>
    <dbReference type="NCBI Taxonomy" id="1750698"/>
    <lineage>
        <taxon>Bacteria</taxon>
        <taxon>Pseudomonadati</taxon>
        <taxon>Bacteroidota</taxon>
        <taxon>Cytophagia</taxon>
        <taxon>Cytophagales</taxon>
        <taxon>Spirosomataceae</taxon>
        <taxon>Arsenicibacter</taxon>
    </lineage>
</organism>
<proteinExistence type="inferred from homology"/>
<dbReference type="GO" id="GO:0004866">
    <property type="term" value="F:endopeptidase inhibitor activity"/>
    <property type="evidence" value="ECO:0007669"/>
    <property type="project" value="InterPro"/>
</dbReference>
<dbReference type="PANTHER" id="PTHR40094:SF1">
    <property type="entry name" value="UBIQUITIN DOMAIN-CONTAINING PROTEIN"/>
    <property type="match status" value="1"/>
</dbReference>
<dbReference type="Pfam" id="PF01835">
    <property type="entry name" value="MG2"/>
    <property type="match status" value="1"/>
</dbReference>
<dbReference type="Pfam" id="PF13715">
    <property type="entry name" value="CarbopepD_reg_2"/>
    <property type="match status" value="1"/>
</dbReference>
<dbReference type="InterPro" id="IPR041246">
    <property type="entry name" value="Bact_MG10"/>
</dbReference>
<evidence type="ECO:0000313" key="5">
    <source>
        <dbReference type="Proteomes" id="UP000181790"/>
    </source>
</evidence>
<gene>
    <name evidence="4" type="ORF">BLX24_20820</name>
</gene>
<reference evidence="4 5" key="1">
    <citation type="submission" date="2016-10" db="EMBL/GenBank/DDBJ databases">
        <title>Arsenicibacter rosenii gen. nov., sp. nov., an efficient arsenic-methylating bacterium isolated from an arsenic-contaminated paddy soil.</title>
        <authorList>
            <person name="Huang K."/>
        </authorList>
    </citation>
    <scope>NUCLEOTIDE SEQUENCE [LARGE SCALE GENOMIC DNA]</scope>
    <source>
        <strain evidence="4 5">SM-1</strain>
    </source>
</reference>
<dbReference type="SUPFAM" id="SSF49464">
    <property type="entry name" value="Carboxypeptidase regulatory domain-like"/>
    <property type="match status" value="1"/>
</dbReference>
<dbReference type="RefSeq" id="WP_071505137.1">
    <property type="nucleotide sequence ID" value="NZ_MORL01000014.1"/>
</dbReference>
<dbReference type="Gene3D" id="2.60.40.1930">
    <property type="match status" value="1"/>
</dbReference>
<evidence type="ECO:0000256" key="1">
    <source>
        <dbReference type="ARBA" id="ARBA00010556"/>
    </source>
</evidence>